<sequence>MEFTDIVNLLDGREFREADSQIKRGRLKYPNNSAYLCLLIYSAYKQGSKVKAIASAKDFVNKHALNDANSVLLLYRLFSQEGLTKEAQQTYETALRKFPILGPKLLPALIEQMVDGVTPINIKQMEKLLMQLQKVSGETKDVYNAAFACSLMPTDTLLNQLGVKLVEKVAVENTQQLYVVTKLNSNLRQWDAVIDATETFKKKSAEIALDLEIETLYVEALIQSQNWTKLRIHTLPKLTTFNDYSTILNFILALRQLAESFNATKELLDTIPFKRNRLLSYLELAVQYNMPHEVYLQQYYDALKTKLCCFYDIRHYPKLNALKLEEGSNDSHVEINNQKFKLILLGEDYSVIIKENEAIYETACAKKKSLERYELLPENELILMNLLLDDNVNAFEKTDRLHSVLSRNPDDPRVRMWMMHSLAQYGHFTQTILGHFEDLKIKMIQIDTLGYYISNLVPLKENAMVLFNLYRYYLTVPSENVSMVLQGMENQVYTKLEGFFNFYNRSLNSVGELQLALTIAKMTTVLGLSDYSSFFVDRIKTRFQLDLLNDNRDFKTLWKFGINTKEAEAYANSLLLLLTLKLEYYKTLLLNEGNPSNAHSHIKNLNKLLSGEDTKSLNKFETWLYRIYFNLFKCLFKYNQKEMVTNMNYLTKNLKFTKVMPIIGEFSVLSSAYTLLIVSLVELVHNLTGLTDFKHLRDQLCTDIKKVNIRSLVEAELEKTGASKFGFTKHLDNYDILISSLK</sequence>
<comment type="caution">
    <text evidence="1">The sequence shown here is derived from an EMBL/GenBank/DDBJ whole genome shotgun (WGS) entry which is preliminary data.</text>
</comment>
<accession>A0A9P8AIY5</accession>
<dbReference type="EMBL" id="JAHMUF010000008">
    <property type="protein sequence ID" value="KAG7194175.1"/>
    <property type="molecule type" value="Genomic_DNA"/>
</dbReference>
<dbReference type="Pfam" id="PF09797">
    <property type="entry name" value="NatB_MDM20"/>
    <property type="match status" value="1"/>
</dbReference>
<organism evidence="1 2">
    <name type="scientific">Scheffersomyces spartinae</name>
    <dbReference type="NCBI Taxonomy" id="45513"/>
    <lineage>
        <taxon>Eukaryota</taxon>
        <taxon>Fungi</taxon>
        <taxon>Dikarya</taxon>
        <taxon>Ascomycota</taxon>
        <taxon>Saccharomycotina</taxon>
        <taxon>Pichiomycetes</taxon>
        <taxon>Debaryomycetaceae</taxon>
        <taxon>Scheffersomyces</taxon>
    </lineage>
</organism>
<dbReference type="Proteomes" id="UP000790833">
    <property type="component" value="Unassembled WGS sequence"/>
</dbReference>
<dbReference type="Gene3D" id="1.25.40.10">
    <property type="entry name" value="Tetratricopeptide repeat domain"/>
    <property type="match status" value="1"/>
</dbReference>
<dbReference type="InterPro" id="IPR019183">
    <property type="entry name" value="NAA25_NatB_aux_su"/>
</dbReference>
<dbReference type="RefSeq" id="XP_043049722.1">
    <property type="nucleotide sequence ID" value="XM_043195549.1"/>
</dbReference>
<evidence type="ECO:0000313" key="2">
    <source>
        <dbReference type="Proteomes" id="UP000790833"/>
    </source>
</evidence>
<evidence type="ECO:0000313" key="1">
    <source>
        <dbReference type="EMBL" id="KAG7194175.1"/>
    </source>
</evidence>
<dbReference type="OrthoDB" id="1874341at2759"/>
<protein>
    <submittedName>
        <fullName evidence="1">Uncharacterized protein</fullName>
    </submittedName>
</protein>
<dbReference type="GeneID" id="66118258"/>
<dbReference type="AlphaFoldDB" id="A0A9P8AIY5"/>
<gene>
    <name evidence="1" type="ORF">KQ657_004884</name>
</gene>
<keyword evidence="2" id="KW-1185">Reference proteome</keyword>
<name>A0A9P8AIY5_9ASCO</name>
<dbReference type="InterPro" id="IPR011990">
    <property type="entry name" value="TPR-like_helical_dom_sf"/>
</dbReference>
<proteinExistence type="predicted"/>
<reference evidence="1" key="1">
    <citation type="submission" date="2021-03" db="EMBL/GenBank/DDBJ databases">
        <authorList>
            <person name="Palmer J.M."/>
        </authorList>
    </citation>
    <scope>NUCLEOTIDE SEQUENCE</scope>
    <source>
        <strain evidence="1">ARV_011</strain>
    </source>
</reference>